<proteinExistence type="predicted"/>
<dbReference type="InterPro" id="IPR023213">
    <property type="entry name" value="CAT-like_dom_sf"/>
</dbReference>
<evidence type="ECO:0000256" key="2">
    <source>
        <dbReference type="SAM" id="MobiDB-lite"/>
    </source>
</evidence>
<comment type="caution">
    <text evidence="3">The sequence shown here is derived from an EMBL/GenBank/DDBJ whole genome shotgun (WGS) entry which is preliminary data.</text>
</comment>
<reference evidence="3 4" key="1">
    <citation type="submission" date="2024-01" db="EMBL/GenBank/DDBJ databases">
        <title>Genome assemblies of Stephania.</title>
        <authorList>
            <person name="Yang L."/>
        </authorList>
    </citation>
    <scope>NUCLEOTIDE SEQUENCE [LARGE SCALE GENOMIC DNA]</scope>
    <source>
        <strain evidence="3">JXDWG</strain>
        <tissue evidence="3">Leaf</tissue>
    </source>
</reference>
<dbReference type="EMBL" id="JBBNAG010000008">
    <property type="protein sequence ID" value="KAK9112735.1"/>
    <property type="molecule type" value="Genomic_DNA"/>
</dbReference>
<dbReference type="GO" id="GO:0016740">
    <property type="term" value="F:transferase activity"/>
    <property type="evidence" value="ECO:0007669"/>
    <property type="project" value="UniProtKB-KW"/>
</dbReference>
<keyword evidence="4" id="KW-1185">Reference proteome</keyword>
<dbReference type="PANTHER" id="PTHR31896:SF43">
    <property type="entry name" value="PROTEIN ENHANCED PSEUDOMONAS SUSCEPTIBILITY 1"/>
    <property type="match status" value="1"/>
</dbReference>
<gene>
    <name evidence="3" type="ORF">Scep_020254</name>
</gene>
<dbReference type="Proteomes" id="UP001419268">
    <property type="component" value="Unassembled WGS sequence"/>
</dbReference>
<organism evidence="3 4">
    <name type="scientific">Stephania cephalantha</name>
    <dbReference type="NCBI Taxonomy" id="152367"/>
    <lineage>
        <taxon>Eukaryota</taxon>
        <taxon>Viridiplantae</taxon>
        <taxon>Streptophyta</taxon>
        <taxon>Embryophyta</taxon>
        <taxon>Tracheophyta</taxon>
        <taxon>Spermatophyta</taxon>
        <taxon>Magnoliopsida</taxon>
        <taxon>Ranunculales</taxon>
        <taxon>Menispermaceae</taxon>
        <taxon>Menispermoideae</taxon>
        <taxon>Cissampelideae</taxon>
        <taxon>Stephania</taxon>
    </lineage>
</organism>
<evidence type="ECO:0000313" key="3">
    <source>
        <dbReference type="EMBL" id="KAK9112735.1"/>
    </source>
</evidence>
<dbReference type="Gene3D" id="3.30.559.10">
    <property type="entry name" value="Chloramphenicol acetyltransferase-like domain"/>
    <property type="match status" value="2"/>
</dbReference>
<name>A0AAP0NP42_9MAGN</name>
<accession>A0AAP0NP42</accession>
<evidence type="ECO:0000313" key="4">
    <source>
        <dbReference type="Proteomes" id="UP001419268"/>
    </source>
</evidence>
<protein>
    <submittedName>
        <fullName evidence="3">Uncharacterized protein</fullName>
    </submittedName>
</protein>
<dbReference type="InterPro" id="IPR051283">
    <property type="entry name" value="Sec_Metabolite_Acyltrans"/>
</dbReference>
<evidence type="ECO:0000256" key="1">
    <source>
        <dbReference type="ARBA" id="ARBA00022679"/>
    </source>
</evidence>
<keyword evidence="1" id="KW-0808">Transferase</keyword>
<dbReference type="AlphaFoldDB" id="A0AAP0NP42"/>
<dbReference type="PANTHER" id="PTHR31896">
    <property type="entry name" value="FAMILY REGULATORY PROTEIN, PUTATIVE (AFU_ORTHOLOGUE AFUA_3G14730)-RELATED"/>
    <property type="match status" value="1"/>
</dbReference>
<feature type="compositionally biased region" description="Low complexity" evidence="2">
    <location>
        <begin position="15"/>
        <end position="25"/>
    </location>
</feature>
<feature type="region of interest" description="Disordered" evidence="2">
    <location>
        <begin position="1"/>
        <end position="25"/>
    </location>
</feature>
<sequence>MNHTEVRRISTKTVQSTSPSSQPQQIDLSPWDLKFLKIGVIQIGLLYHYQPTPTTTTTTSIIHSLETSLSLTLHHFYPLAGRLSTTAHDDNTISVYIDCNNAGAELIHAIAPSNVTVADIKNPIAVPNIVHDFFPLNGALNCDPDIPLLAVQATELVDGVFIGVTMNHAAVDGTSFWHFINTWSEICRTGTSNHFISAYPPVFLRWFPDDLRPPIRFHFAHEHHDHEELISPPLTQRVFHFSQESIARLKAKANAEQPKTLNNTSPIKISSLQAVLAHIWLAVTRARRLPSDEKTSYVFAIGNRTRLVPPLPNQYLGSAMSVGTVAATVGELLQEGIGWAAALLNQEINAHNDAAIRGAFSSWVKKPVCPSLADFASNFVLLTGSSPRFNVYGNDFGWGRPVGVRSGGGNKFDGKITVFEGCVEGSMDFEACLAVETLKALVDDAEFMGE</sequence>
<dbReference type="Pfam" id="PF02458">
    <property type="entry name" value="Transferase"/>
    <property type="match status" value="1"/>
</dbReference>